<accession>A0ABR4A3E6</accession>
<proteinExistence type="predicted"/>
<protein>
    <submittedName>
        <fullName evidence="1">Uncharacterized protein</fullName>
    </submittedName>
</protein>
<comment type="caution">
    <text evidence="1">The sequence shown here is derived from an EMBL/GenBank/DDBJ whole genome shotgun (WGS) entry which is preliminary data.</text>
</comment>
<sequence>MSVFNDFDLRDKEKFGGILELEDGERGHCEATEPTETLVPEIRKGDVLVARMRTGDGWYRDEERPLKVLAIRIFHDEPIKYIFDVIDVLDGEKGTLSLQIRGRVTTIRVQRHKYTIQGWCGPEDFDHMPYLLLRRDLGDGFCVDMRFKMPEGQLGRELRAYRRFAEGRRDSVTLVMINCLGEYRLVALGVGDVN</sequence>
<organism evidence="1 2">
    <name type="scientific">Stereocaulon virgatum</name>
    <dbReference type="NCBI Taxonomy" id="373712"/>
    <lineage>
        <taxon>Eukaryota</taxon>
        <taxon>Fungi</taxon>
        <taxon>Dikarya</taxon>
        <taxon>Ascomycota</taxon>
        <taxon>Pezizomycotina</taxon>
        <taxon>Lecanoromycetes</taxon>
        <taxon>OSLEUM clade</taxon>
        <taxon>Lecanoromycetidae</taxon>
        <taxon>Lecanorales</taxon>
        <taxon>Lecanorineae</taxon>
        <taxon>Stereocaulaceae</taxon>
        <taxon>Stereocaulon</taxon>
    </lineage>
</organism>
<gene>
    <name evidence="1" type="ORF">N7G274_007432</name>
</gene>
<evidence type="ECO:0000313" key="1">
    <source>
        <dbReference type="EMBL" id="KAL2040029.1"/>
    </source>
</evidence>
<dbReference type="EMBL" id="JBEFKJ010000023">
    <property type="protein sequence ID" value="KAL2040029.1"/>
    <property type="molecule type" value="Genomic_DNA"/>
</dbReference>
<reference evidence="1 2" key="1">
    <citation type="submission" date="2024-09" db="EMBL/GenBank/DDBJ databases">
        <title>Rethinking Asexuality: The Enigmatic Case of Functional Sexual Genes in Lepraria (Stereocaulaceae).</title>
        <authorList>
            <person name="Doellman M."/>
            <person name="Sun Y."/>
            <person name="Barcenas-Pena A."/>
            <person name="Lumbsch H.T."/>
            <person name="Grewe F."/>
        </authorList>
    </citation>
    <scope>NUCLEOTIDE SEQUENCE [LARGE SCALE GENOMIC DNA]</scope>
    <source>
        <strain evidence="1 2">Mercado 3170</strain>
    </source>
</reference>
<dbReference type="Proteomes" id="UP001590950">
    <property type="component" value="Unassembled WGS sequence"/>
</dbReference>
<name>A0ABR4A3E6_9LECA</name>
<keyword evidence="2" id="KW-1185">Reference proteome</keyword>
<evidence type="ECO:0000313" key="2">
    <source>
        <dbReference type="Proteomes" id="UP001590950"/>
    </source>
</evidence>